<organism evidence="1 3">
    <name type="scientific">Dendroctonus ponderosae</name>
    <name type="common">Mountain pine beetle</name>
    <dbReference type="NCBI Taxonomy" id="77166"/>
    <lineage>
        <taxon>Eukaryota</taxon>
        <taxon>Metazoa</taxon>
        <taxon>Ecdysozoa</taxon>
        <taxon>Arthropoda</taxon>
        <taxon>Hexapoda</taxon>
        <taxon>Insecta</taxon>
        <taxon>Pterygota</taxon>
        <taxon>Neoptera</taxon>
        <taxon>Endopterygota</taxon>
        <taxon>Coleoptera</taxon>
        <taxon>Polyphaga</taxon>
        <taxon>Cucujiformia</taxon>
        <taxon>Curculionidae</taxon>
        <taxon>Scolytinae</taxon>
        <taxon>Dendroctonus</taxon>
    </lineage>
</organism>
<gene>
    <name evidence="1" type="ORF">D910_00647</name>
    <name evidence="2" type="ORF">D910_01237</name>
</gene>
<sequence length="255" mass="28744">MVLVDGIGTSWLLGTCKVATWDQRSRHKVLFHLYFNSSSRSKKAMYKMDTTFSALLIVFLLCGTQGKTTIKPTSIGLPPVHDMLLNFIPQDKIRDIEQAHLNDDDGFKAAVLYLQGAEWKALVSSVLNSTEFGKFSDMALKYKLNISQAINCLGTYIQSLKVVSTKITSKPNLEPFILDIQKALPIGEMIKALGYKDNPEAKRVIEEIGTKENQKIAEDLHNLPAMVKMRQILKDMNFDVEPYISLVYAFLGWVH</sequence>
<evidence type="ECO:0008006" key="4">
    <source>
        <dbReference type="Google" id="ProtNLM"/>
    </source>
</evidence>
<evidence type="ECO:0000313" key="3">
    <source>
        <dbReference type="Proteomes" id="UP000030742"/>
    </source>
</evidence>
<reference evidence="1 3" key="1">
    <citation type="journal article" date="2013" name="Genome Biol.">
        <title>Draft genome of the mountain pine beetle, Dendroctonus ponderosae Hopkins, a major forest pest.</title>
        <authorList>
            <person name="Keeling C.I."/>
            <person name="Yuen M.M."/>
            <person name="Liao N.Y."/>
            <person name="Docking T.R."/>
            <person name="Chan S.K."/>
            <person name="Taylor G.A."/>
            <person name="Palmquist D.L."/>
            <person name="Jackman S.D."/>
            <person name="Nguyen A."/>
            <person name="Li M."/>
            <person name="Henderson H."/>
            <person name="Janes J.K."/>
            <person name="Zhao Y."/>
            <person name="Pandoh P."/>
            <person name="Moore R."/>
            <person name="Sperling F.A."/>
            <person name="Huber D.P."/>
            <person name="Birol I."/>
            <person name="Jones S.J."/>
            <person name="Bohlmann J."/>
        </authorList>
    </citation>
    <scope>NUCLEOTIDE SEQUENCE</scope>
</reference>
<dbReference type="AlphaFoldDB" id="U4TZ28"/>
<dbReference type="InterPro" id="IPR010629">
    <property type="entry name" value="Ins_allergen"/>
</dbReference>
<dbReference type="OrthoDB" id="7882129at2759"/>
<dbReference type="Pfam" id="PF06757">
    <property type="entry name" value="Ins_allergen_rp"/>
    <property type="match status" value="1"/>
</dbReference>
<evidence type="ECO:0000313" key="1">
    <source>
        <dbReference type="EMBL" id="ERL83561.1"/>
    </source>
</evidence>
<dbReference type="Proteomes" id="UP000030742">
    <property type="component" value="Unassembled WGS sequence"/>
</dbReference>
<evidence type="ECO:0000313" key="2">
    <source>
        <dbReference type="EMBL" id="ERL83944.1"/>
    </source>
</evidence>
<proteinExistence type="predicted"/>
<dbReference type="PANTHER" id="PTHR21163">
    <property type="entry name" value="PROTEIN G12"/>
    <property type="match status" value="1"/>
</dbReference>
<accession>U4TZ28</accession>
<name>U4TZ28_DENPD</name>
<dbReference type="EMBL" id="KB630911">
    <property type="protein sequence ID" value="ERL83944.1"/>
    <property type="molecule type" value="Genomic_DNA"/>
</dbReference>
<dbReference type="EMBL" id="KB630364">
    <property type="protein sequence ID" value="ERL83561.1"/>
    <property type="molecule type" value="Genomic_DNA"/>
</dbReference>
<protein>
    <recommendedName>
        <fullName evidence="4">Protein G12</fullName>
    </recommendedName>
</protein>
<dbReference type="PANTHER" id="PTHR21163:SF1">
    <property type="entry name" value="PROTEIN G12"/>
    <property type="match status" value="1"/>
</dbReference>